<dbReference type="Gene3D" id="3.80.10.10">
    <property type="entry name" value="Ribonuclease Inhibitor"/>
    <property type="match status" value="2"/>
</dbReference>
<dbReference type="InterPro" id="IPR027038">
    <property type="entry name" value="RanGap"/>
</dbReference>
<dbReference type="GO" id="GO:0031267">
    <property type="term" value="F:small GTPase binding"/>
    <property type="evidence" value="ECO:0007669"/>
    <property type="project" value="TreeGrafter"/>
</dbReference>
<dbReference type="Pfam" id="PF13516">
    <property type="entry name" value="LRR_6"/>
    <property type="match status" value="2"/>
</dbReference>
<evidence type="ECO:0000313" key="1">
    <source>
        <dbReference type="EMBL" id="CAD8649902.1"/>
    </source>
</evidence>
<reference evidence="1" key="1">
    <citation type="submission" date="2021-01" db="EMBL/GenBank/DDBJ databases">
        <authorList>
            <person name="Corre E."/>
            <person name="Pelletier E."/>
            <person name="Niang G."/>
            <person name="Scheremetjew M."/>
            <person name="Finn R."/>
            <person name="Kale V."/>
            <person name="Holt S."/>
            <person name="Cochrane G."/>
            <person name="Meng A."/>
            <person name="Brown T."/>
            <person name="Cohen L."/>
        </authorList>
    </citation>
    <scope>NUCLEOTIDE SEQUENCE</scope>
    <source>
        <strain evidence="1">CCAP979/52</strain>
    </source>
</reference>
<dbReference type="InterPro" id="IPR001611">
    <property type="entry name" value="Leu-rich_rpt"/>
</dbReference>
<dbReference type="AlphaFoldDB" id="A0A7S0QV44"/>
<dbReference type="InterPro" id="IPR032675">
    <property type="entry name" value="LRR_dom_sf"/>
</dbReference>
<gene>
    <name evidence="1" type="ORF">CCUR1050_LOCUS26321</name>
</gene>
<dbReference type="PANTHER" id="PTHR24113:SF15">
    <property type="entry name" value="NACHT DOMAIN-CONTAINING PROTEIN"/>
    <property type="match status" value="1"/>
</dbReference>
<dbReference type="GO" id="GO:0005096">
    <property type="term" value="F:GTPase activator activity"/>
    <property type="evidence" value="ECO:0007669"/>
    <property type="project" value="InterPro"/>
</dbReference>
<dbReference type="SMART" id="SM00368">
    <property type="entry name" value="LRR_RI"/>
    <property type="match status" value="3"/>
</dbReference>
<dbReference type="SUPFAM" id="SSF52047">
    <property type="entry name" value="RNI-like"/>
    <property type="match status" value="1"/>
</dbReference>
<dbReference type="GO" id="GO:0006913">
    <property type="term" value="P:nucleocytoplasmic transport"/>
    <property type="evidence" value="ECO:0007669"/>
    <property type="project" value="TreeGrafter"/>
</dbReference>
<dbReference type="GO" id="GO:0005634">
    <property type="term" value="C:nucleus"/>
    <property type="evidence" value="ECO:0007669"/>
    <property type="project" value="TreeGrafter"/>
</dbReference>
<dbReference type="GO" id="GO:0005829">
    <property type="term" value="C:cytosol"/>
    <property type="evidence" value="ECO:0007669"/>
    <property type="project" value="TreeGrafter"/>
</dbReference>
<organism evidence="1">
    <name type="scientific">Cryptomonas curvata</name>
    <dbReference type="NCBI Taxonomy" id="233186"/>
    <lineage>
        <taxon>Eukaryota</taxon>
        <taxon>Cryptophyceae</taxon>
        <taxon>Cryptomonadales</taxon>
        <taxon>Cryptomonadaceae</taxon>
        <taxon>Cryptomonas</taxon>
    </lineage>
</organism>
<sequence length="214" mass="22083">MKPVPLQGTGFALTLSPPFSLGTPLGRTNNIGPDGATAIAAALALLTSLQDLNLKGNQLGADGWTAVADALEGMTSLTSLNGCDKCRAICTGGQTEMRLEGTELGVWAARYLPLSASTLTKLNLSYNGMGDAGAEVVSKSLASLSRLVELYLHQNGIGGAGGLAVAREAARLSALRTLILRNYESANTMDEETKAAIRGMLPHVTKGLGITDGL</sequence>
<proteinExistence type="predicted"/>
<name>A0A7S0QV44_9CRYP</name>
<protein>
    <submittedName>
        <fullName evidence="1">Uncharacterized protein</fullName>
    </submittedName>
</protein>
<dbReference type="PANTHER" id="PTHR24113">
    <property type="entry name" value="RAN GTPASE-ACTIVATING PROTEIN 1"/>
    <property type="match status" value="1"/>
</dbReference>
<dbReference type="GO" id="GO:0048471">
    <property type="term" value="C:perinuclear region of cytoplasm"/>
    <property type="evidence" value="ECO:0007669"/>
    <property type="project" value="TreeGrafter"/>
</dbReference>
<dbReference type="EMBL" id="HBEZ01047851">
    <property type="protein sequence ID" value="CAD8649902.1"/>
    <property type="molecule type" value="Transcribed_RNA"/>
</dbReference>
<accession>A0A7S0QV44</accession>